<evidence type="ECO:0000259" key="1">
    <source>
        <dbReference type="Pfam" id="PF24626"/>
    </source>
</evidence>
<evidence type="ECO:0000313" key="2">
    <source>
        <dbReference type="EMBL" id="KAK9094115.1"/>
    </source>
</evidence>
<name>A0AAP0EL13_9MAGN</name>
<keyword evidence="3" id="KW-1185">Reference proteome</keyword>
<proteinExistence type="predicted"/>
<dbReference type="Pfam" id="PF24626">
    <property type="entry name" value="SH3_Tf2-1"/>
    <property type="match status" value="1"/>
</dbReference>
<dbReference type="Proteomes" id="UP001419268">
    <property type="component" value="Unassembled WGS sequence"/>
</dbReference>
<dbReference type="InterPro" id="IPR056924">
    <property type="entry name" value="SH3_Tf2-1"/>
</dbReference>
<accession>A0AAP0EL13</accession>
<reference evidence="2 3" key="1">
    <citation type="submission" date="2024-01" db="EMBL/GenBank/DDBJ databases">
        <title>Genome assemblies of Stephania.</title>
        <authorList>
            <person name="Yang L."/>
        </authorList>
    </citation>
    <scope>NUCLEOTIDE SEQUENCE [LARGE SCALE GENOMIC DNA]</scope>
    <source>
        <strain evidence="2">JXDWG</strain>
        <tissue evidence="2">Leaf</tissue>
    </source>
</reference>
<comment type="caution">
    <text evidence="2">The sequence shown here is derived from an EMBL/GenBank/DDBJ whole genome shotgun (WGS) entry which is preliminary data.</text>
</comment>
<feature type="domain" description="Tf2-1-like SH3-like" evidence="1">
    <location>
        <begin position="69"/>
        <end position="131"/>
    </location>
</feature>
<dbReference type="PANTHER" id="PTHR46148:SF57">
    <property type="entry name" value="OS12G0499874 PROTEIN"/>
    <property type="match status" value="1"/>
</dbReference>
<evidence type="ECO:0000313" key="3">
    <source>
        <dbReference type="Proteomes" id="UP001419268"/>
    </source>
</evidence>
<organism evidence="2 3">
    <name type="scientific">Stephania cephalantha</name>
    <dbReference type="NCBI Taxonomy" id="152367"/>
    <lineage>
        <taxon>Eukaryota</taxon>
        <taxon>Viridiplantae</taxon>
        <taxon>Streptophyta</taxon>
        <taxon>Embryophyta</taxon>
        <taxon>Tracheophyta</taxon>
        <taxon>Spermatophyta</taxon>
        <taxon>Magnoliopsida</taxon>
        <taxon>Ranunculales</taxon>
        <taxon>Menispermaceae</taxon>
        <taxon>Menispermoideae</taxon>
        <taxon>Cissampelideae</taxon>
        <taxon>Stephania</taxon>
    </lineage>
</organism>
<dbReference type="AlphaFoldDB" id="A0AAP0EL13"/>
<dbReference type="PANTHER" id="PTHR46148">
    <property type="entry name" value="CHROMO DOMAIN-CONTAINING PROTEIN"/>
    <property type="match status" value="1"/>
</dbReference>
<sequence>MAPFEALYGRPCRSPSCWVEPEDRETVGLEIVVDHTEKVRPIRQRLEGAQDRHKKYAYMYRSDITYDEGALVYLKVSPRKGHHRFGLKGKLAPRFIGPFKIKKRVGNVAYELELPPEMSEIHPAFHISMLRLAKLRVGERSTADLSQIDLRENISYEEQPVQILDQRVQQLRSKSIPKVLVKWQFHGDSQLTGNGKTICETYLYLFESGIF</sequence>
<dbReference type="EMBL" id="JBBNAG010000011">
    <property type="protein sequence ID" value="KAK9094115.1"/>
    <property type="molecule type" value="Genomic_DNA"/>
</dbReference>
<gene>
    <name evidence="2" type="ORF">Scep_025584</name>
</gene>
<protein>
    <recommendedName>
        <fullName evidence="1">Tf2-1-like SH3-like domain-containing protein</fullName>
    </recommendedName>
</protein>